<dbReference type="InterPro" id="IPR036866">
    <property type="entry name" value="RibonucZ/Hydroxyglut_hydro"/>
</dbReference>
<feature type="region of interest" description="Disordered" evidence="5">
    <location>
        <begin position="1"/>
        <end position="34"/>
    </location>
</feature>
<dbReference type="RefSeq" id="WP_310519383.1">
    <property type="nucleotide sequence ID" value="NZ_BAABBS010000001.1"/>
</dbReference>
<comment type="similarity">
    <text evidence="4">Belongs to the metallo-beta-lactamase superfamily. Type III sulfatase family.</text>
</comment>
<dbReference type="SMART" id="SM00849">
    <property type="entry name" value="Lactamase_B"/>
    <property type="match status" value="1"/>
</dbReference>
<dbReference type="CDD" id="cd07710">
    <property type="entry name" value="arylsulfatase_Sdsa1-like_MBL-fold"/>
    <property type="match status" value="1"/>
</dbReference>
<dbReference type="InterPro" id="IPR001279">
    <property type="entry name" value="Metallo-B-lactamas"/>
</dbReference>
<dbReference type="InterPro" id="IPR036527">
    <property type="entry name" value="SCP2_sterol-bd_dom_sf"/>
</dbReference>
<accession>A0ABU1FFX1</accession>
<evidence type="ECO:0000256" key="1">
    <source>
        <dbReference type="ARBA" id="ARBA00022723"/>
    </source>
</evidence>
<dbReference type="InterPro" id="IPR029228">
    <property type="entry name" value="Alkyl_sulf_dimr"/>
</dbReference>
<dbReference type="Pfam" id="PF00753">
    <property type="entry name" value="Lactamase_B"/>
    <property type="match status" value="1"/>
</dbReference>
<keyword evidence="2" id="KW-0378">Hydrolase</keyword>
<evidence type="ECO:0000256" key="4">
    <source>
        <dbReference type="ARBA" id="ARBA00033751"/>
    </source>
</evidence>
<feature type="compositionally biased region" description="Basic and acidic residues" evidence="5">
    <location>
        <begin position="12"/>
        <end position="34"/>
    </location>
</feature>
<dbReference type="Gene3D" id="3.60.15.30">
    <property type="entry name" value="Metallo-beta-lactamase domain"/>
    <property type="match status" value="1"/>
</dbReference>
<dbReference type="InterPro" id="IPR052195">
    <property type="entry name" value="Bact_Alkyl/Aryl-Sulfatase"/>
</dbReference>
<protein>
    <submittedName>
        <fullName evidence="7">Alkyl sulfatase dimerization domain-containing protein</fullName>
    </submittedName>
</protein>
<keyword evidence="8" id="KW-1185">Reference proteome</keyword>
<evidence type="ECO:0000256" key="3">
    <source>
        <dbReference type="ARBA" id="ARBA00022833"/>
    </source>
</evidence>
<sequence>MATGEASGPKPATEHTKAANRAARDGLPLDDRRDYEDSARGFIGTLDDPVIRDADGRPVIDVSAHAFLAESDDAPDTVHPSLWRHARVNNHHGLFEVMDGVYQVRGLDLANVTFVEGDTGVIVIDPLSFVETAAAALQLYRRHRGDRPVSAMIYTHSHPDHYGGSRAIVDGGGDIPVIAPDDMLAEAAAENVYAGTAMTRRAIYMYGPMLQPGPQGHVDAGLANALANGGGSTLVPPTDLITRTGERRTIDGVEMVFQMAPGTEAPAEFLVHFPHRRLLCAAEDVNHLMHNLYTLRGAQVRDAATWWKTLNETIRLFGDDTDVIVAQHGWPRWGTDDVREYIRDQRDLYKFIHDETLRLANLGGTMTEIAEQLRLPASLDRQWYSHGYYGSLNHNAKAVYQRYLGWYDSHPAHLHALPPTESGRRYVEFMGGADAVIDRARASFDEGDYRWVAEVLTHVVFADPGNREAAELQADALEQLGYQAENATWRNEYLMAAVELRNGVRDLGSIQLATPDVFAAMTTEMILDFAGIKLNAERAGDLAAAVVWTVEDTADGPVDYLLEVRNGVLVYTAGARHPAADASARSTKGALAEALFGGRPLDELVAASDIAIDGDADTVARIFGLLDDFPLWFEIIRP</sequence>
<dbReference type="Gene3D" id="1.25.40.880">
    <property type="entry name" value="Alkyl sulfatase, dimerisation domain"/>
    <property type="match status" value="1"/>
</dbReference>
<comment type="caution">
    <text evidence="7">The sequence shown here is derived from an EMBL/GenBank/DDBJ whole genome shotgun (WGS) entry which is preliminary data.</text>
</comment>
<evidence type="ECO:0000256" key="2">
    <source>
        <dbReference type="ARBA" id="ARBA00022801"/>
    </source>
</evidence>
<dbReference type="SUPFAM" id="SSF55718">
    <property type="entry name" value="SCP-like"/>
    <property type="match status" value="1"/>
</dbReference>
<evidence type="ECO:0000256" key="5">
    <source>
        <dbReference type="SAM" id="MobiDB-lite"/>
    </source>
</evidence>
<gene>
    <name evidence="7" type="ORF">RH861_01110</name>
</gene>
<evidence type="ECO:0000313" key="8">
    <source>
        <dbReference type="Proteomes" id="UP001260072"/>
    </source>
</evidence>
<dbReference type="SUPFAM" id="SSF56281">
    <property type="entry name" value="Metallo-hydrolase/oxidoreductase"/>
    <property type="match status" value="1"/>
</dbReference>
<evidence type="ECO:0000313" key="7">
    <source>
        <dbReference type="EMBL" id="MDR5690655.1"/>
    </source>
</evidence>
<dbReference type="Gene3D" id="3.30.1050.10">
    <property type="entry name" value="SCP2 sterol-binding domain"/>
    <property type="match status" value="1"/>
</dbReference>
<dbReference type="PANTHER" id="PTHR43223:SF1">
    <property type="entry name" value="ALKYL_ARYL-SULFATASE BDS1"/>
    <property type="match status" value="1"/>
</dbReference>
<organism evidence="7 8">
    <name type="scientific">Agromyces indicus</name>
    <dbReference type="NCBI Taxonomy" id="758919"/>
    <lineage>
        <taxon>Bacteria</taxon>
        <taxon>Bacillati</taxon>
        <taxon>Actinomycetota</taxon>
        <taxon>Actinomycetes</taxon>
        <taxon>Micrococcales</taxon>
        <taxon>Microbacteriaceae</taxon>
        <taxon>Agromyces</taxon>
    </lineage>
</organism>
<name>A0ABU1FFX1_9MICO</name>
<dbReference type="InterPro" id="IPR044097">
    <property type="entry name" value="Bds1/SdsA1_MBL-fold"/>
</dbReference>
<dbReference type="Pfam" id="PF14863">
    <property type="entry name" value="Alkyl_sulf_dimr"/>
    <property type="match status" value="1"/>
</dbReference>
<dbReference type="Proteomes" id="UP001260072">
    <property type="component" value="Unassembled WGS sequence"/>
</dbReference>
<keyword evidence="1" id="KW-0479">Metal-binding</keyword>
<dbReference type="InterPro" id="IPR029229">
    <property type="entry name" value="Alkyl_sulf_C"/>
</dbReference>
<dbReference type="InterPro" id="IPR038536">
    <property type="entry name" value="Alkyl/aryl-sulf_dimr_sf"/>
</dbReference>
<keyword evidence="3" id="KW-0862">Zinc</keyword>
<feature type="domain" description="Metallo-beta-lactamase" evidence="6">
    <location>
        <begin position="109"/>
        <end position="328"/>
    </location>
</feature>
<dbReference type="PANTHER" id="PTHR43223">
    <property type="entry name" value="ALKYL/ARYL-SULFATASE"/>
    <property type="match status" value="1"/>
</dbReference>
<evidence type="ECO:0000259" key="6">
    <source>
        <dbReference type="SMART" id="SM00849"/>
    </source>
</evidence>
<dbReference type="Pfam" id="PF14864">
    <property type="entry name" value="Alkyl_sulf_C"/>
    <property type="match status" value="1"/>
</dbReference>
<dbReference type="EMBL" id="JAVKGS010000001">
    <property type="protein sequence ID" value="MDR5690655.1"/>
    <property type="molecule type" value="Genomic_DNA"/>
</dbReference>
<reference evidence="8" key="1">
    <citation type="submission" date="2023-07" db="EMBL/GenBank/DDBJ databases">
        <title>Description of three actinobacteria isolated from air of manufacturing shop in a pharmaceutical factory.</title>
        <authorList>
            <person name="Zhang D.-F."/>
        </authorList>
    </citation>
    <scope>NUCLEOTIDE SEQUENCE [LARGE SCALE GENOMIC DNA]</scope>
    <source>
        <strain evidence="8">CCTCC AB 2011122</strain>
    </source>
</reference>
<proteinExistence type="inferred from homology"/>